<evidence type="ECO:0000256" key="1">
    <source>
        <dbReference type="ARBA" id="ARBA00008775"/>
    </source>
</evidence>
<dbReference type="EMBL" id="CR555307">
    <property type="protein sequence ID" value="CAI10489.1"/>
    <property type="molecule type" value="Genomic_DNA"/>
</dbReference>
<dbReference type="OrthoDB" id="5321109at2"/>
<sequence>MAVSLKKGQGISLRKDEFDLSSVTIGLGWDVATESRGLLKSLFTKKEEDYDLDAIAFLLGKDGKVQDLGRDRAGNVTLTNSDVIFFNNLRHPSGAIWLTGDNRTGDGDGDDEQIIVRLNDLHARYESIIFVVSIYQGKEKGQSFGKVSNAFIRAVDARGKEICRYNISGDASYSQYRSMTFAQVSRQGGAWEFRAIGTPHETDRFVDVLKNYI</sequence>
<keyword evidence="5" id="KW-1185">Reference proteome</keyword>
<feature type="domain" description="TerD" evidence="3">
    <location>
        <begin position="1"/>
        <end position="209"/>
    </location>
</feature>
<dbReference type="CDD" id="cd06974">
    <property type="entry name" value="TerD_like"/>
    <property type="match status" value="1"/>
</dbReference>
<evidence type="ECO:0000313" key="5">
    <source>
        <dbReference type="Proteomes" id="UP000006552"/>
    </source>
</evidence>
<reference evidence="4 5" key="1">
    <citation type="journal article" date="2005" name="Arch. Microbiol.">
        <title>The genome sequence of an anaerobic aromatic-degrading denitrifying bacterium, strain EbN1.</title>
        <authorList>
            <person name="Rabus R."/>
            <person name="Kube M."/>
            <person name="Heider J."/>
            <person name="Beck A."/>
            <person name="Heitmann K."/>
            <person name="Widdel F."/>
            <person name="Reinhardt R."/>
        </authorList>
    </citation>
    <scope>NUCLEOTIDE SEQUENCE [LARGE SCALE GENOMIC DNA]</scope>
    <source>
        <strain evidence="4 5">EbN1</strain>
        <plasmid evidence="5">Plasmid pAzo1</plasmid>
    </source>
</reference>
<accession>Q5NWS5</accession>
<keyword evidence="4" id="KW-0614">Plasmid</keyword>
<keyword evidence="2" id="KW-0778">Tellurium resistance</keyword>
<dbReference type="PANTHER" id="PTHR32097">
    <property type="entry name" value="CAMP-BINDING PROTEIN 1-RELATED"/>
    <property type="match status" value="1"/>
</dbReference>
<dbReference type="InterPro" id="IPR003325">
    <property type="entry name" value="TerD"/>
</dbReference>
<dbReference type="PANTHER" id="PTHR32097:SF4">
    <property type="entry name" value="GENERAL STRESS PROTEIN 16U"/>
    <property type="match status" value="1"/>
</dbReference>
<dbReference type="AlphaFoldDB" id="Q5NWS5"/>
<dbReference type="Proteomes" id="UP000006552">
    <property type="component" value="Plasmid 1"/>
</dbReference>
<dbReference type="InterPro" id="IPR051324">
    <property type="entry name" value="Stress/Tellurium_Resist"/>
</dbReference>
<evidence type="ECO:0000259" key="3">
    <source>
        <dbReference type="Pfam" id="PF02342"/>
    </source>
</evidence>
<dbReference type="GO" id="GO:0046690">
    <property type="term" value="P:response to tellurium ion"/>
    <property type="evidence" value="ECO:0007669"/>
    <property type="project" value="UniProtKB-KW"/>
</dbReference>
<evidence type="ECO:0000256" key="2">
    <source>
        <dbReference type="ARBA" id="ARBA00022686"/>
    </source>
</evidence>
<dbReference type="Gene3D" id="2.60.60.30">
    <property type="entry name" value="sav2460 like domains"/>
    <property type="match status" value="1"/>
</dbReference>
<dbReference type="HOGENOM" id="CLU_055120_2_2_4"/>
<protein>
    <submittedName>
        <fullName evidence="4">Tellurium resistance protein</fullName>
    </submittedName>
</protein>
<dbReference type="RefSeq" id="WP_011254690.1">
    <property type="nucleotide sequence ID" value="NC_006823.1"/>
</dbReference>
<comment type="similarity">
    <text evidence="1">Belongs to the CAPAB/TerDEXZ family.</text>
</comment>
<dbReference type="KEGG" id="eba:p1B321"/>
<proteinExistence type="inferred from homology"/>
<geneLocation type="plasmid" evidence="5">
    <name>pAzo1</name>
</geneLocation>
<dbReference type="Pfam" id="PF02342">
    <property type="entry name" value="TerD"/>
    <property type="match status" value="1"/>
</dbReference>
<organism evidence="4 5">
    <name type="scientific">Aromatoleum aromaticum (strain DSM 19018 / LMG 30748 / EbN1)</name>
    <name type="common">Azoarcus sp. (strain EbN1)</name>
    <dbReference type="NCBI Taxonomy" id="76114"/>
    <lineage>
        <taxon>Bacteria</taxon>
        <taxon>Pseudomonadati</taxon>
        <taxon>Pseudomonadota</taxon>
        <taxon>Betaproteobacteria</taxon>
        <taxon>Rhodocyclales</taxon>
        <taxon>Rhodocyclaceae</taxon>
        <taxon>Aromatoleum</taxon>
    </lineage>
</organism>
<name>Q5NWS5_AROAE</name>
<gene>
    <name evidence="4" type="primary">terX</name>
    <name evidence="4" type="ORF">p1B321</name>
</gene>
<evidence type="ECO:0000313" key="4">
    <source>
        <dbReference type="EMBL" id="CAI10489.1"/>
    </source>
</evidence>